<evidence type="ECO:0000313" key="3">
    <source>
        <dbReference type="EMBL" id="QKF52448.1"/>
    </source>
</evidence>
<proteinExistence type="predicted"/>
<dbReference type="Proteomes" id="UP000501989">
    <property type="component" value="Chromosome"/>
</dbReference>
<gene>
    <name evidence="3" type="ORF">FX982_03433</name>
</gene>
<dbReference type="KEGG" id="pgg:FX982_03433"/>
<dbReference type="PRINTS" id="PR01714">
    <property type="entry name" value="2FE2SRDCTASE"/>
</dbReference>
<organism evidence="3 4">
    <name type="scientific">Pseudomonas graminis</name>
    <dbReference type="NCBI Taxonomy" id="158627"/>
    <lineage>
        <taxon>Bacteria</taxon>
        <taxon>Pseudomonadati</taxon>
        <taxon>Pseudomonadota</taxon>
        <taxon>Gammaproteobacteria</taxon>
        <taxon>Pseudomonadales</taxon>
        <taxon>Pseudomonadaceae</taxon>
        <taxon>Pseudomonas</taxon>
    </lineage>
</organism>
<reference evidence="4" key="1">
    <citation type="submission" date="2019-12" db="EMBL/GenBank/DDBJ databases">
        <title>Endophytic bacteria associated with Panax ginseng seedlings.</title>
        <authorList>
            <person name="Park J.M."/>
            <person name="Shin R."/>
            <person name="Jo S.H."/>
        </authorList>
    </citation>
    <scope>NUCLEOTIDE SEQUENCE [LARGE SCALE GENOMIC DNA]</scope>
    <source>
        <strain evidence="4">PgKB30</strain>
    </source>
</reference>
<feature type="domain" description="Aerobactin siderophore biosynthesis IucA/IucC-like C-terminal" evidence="1">
    <location>
        <begin position="62"/>
        <end position="205"/>
    </location>
</feature>
<dbReference type="AlphaFoldDB" id="A0A6M8MUG7"/>
<accession>A0A6M8MUG7</accession>
<name>A0A6M8MUG7_9PSED</name>
<protein>
    <submittedName>
        <fullName evidence="3">Ferric iron reductase protein FhuF</fullName>
    </submittedName>
</protein>
<feature type="domain" description="Ferric siderophore reductase C-terminal" evidence="2">
    <location>
        <begin position="216"/>
        <end position="236"/>
    </location>
</feature>
<dbReference type="Pfam" id="PF06276">
    <property type="entry name" value="FhuF"/>
    <property type="match status" value="1"/>
</dbReference>
<dbReference type="InterPro" id="IPR024726">
    <property type="entry name" value="FhuF_C"/>
</dbReference>
<sequence length="245" mass="27552">MIPALAPLLIADFQHYRDVLVLPDDPRASVPLRTILTGDGLSDVLTRFGSAYPPSDPRGLASLWSKHYFIKLIPPVVAASLILDHRLPLHLDHLQLILDDNGLPAAFKLPDPGQHWTPAPVDAFARFDDVVEHHLRPFIDAIARTVRLSPNVLWSNAGNYFEWLLGVLANAMSHADLTHGHQLLNAGHLPDGRRNPLFQPVRYIEVDGRPELKRQRRICCIRYRVSGVELCDNCPLLHRRPDLTS</sequence>
<evidence type="ECO:0000259" key="1">
    <source>
        <dbReference type="Pfam" id="PF06276"/>
    </source>
</evidence>
<dbReference type="GO" id="GO:0051537">
    <property type="term" value="F:2 iron, 2 sulfur cluster binding"/>
    <property type="evidence" value="ECO:0007669"/>
    <property type="project" value="InterPro"/>
</dbReference>
<dbReference type="GO" id="GO:0003824">
    <property type="term" value="F:catalytic activity"/>
    <property type="evidence" value="ECO:0007669"/>
    <property type="project" value="UniProtKB-ARBA"/>
</dbReference>
<dbReference type="InterPro" id="IPR008090">
    <property type="entry name" value="Fe_iron_reduct"/>
</dbReference>
<dbReference type="Pfam" id="PF11575">
    <property type="entry name" value="FhuF_C"/>
    <property type="match status" value="1"/>
</dbReference>
<keyword evidence="4" id="KW-1185">Reference proteome</keyword>
<evidence type="ECO:0000313" key="4">
    <source>
        <dbReference type="Proteomes" id="UP000501989"/>
    </source>
</evidence>
<dbReference type="EMBL" id="CP053746">
    <property type="protein sequence ID" value="QKF52448.1"/>
    <property type="molecule type" value="Genomic_DNA"/>
</dbReference>
<dbReference type="InterPro" id="IPR022770">
    <property type="entry name" value="IucA/IucC-like_C"/>
</dbReference>
<dbReference type="RefSeq" id="WP_172611744.1">
    <property type="nucleotide sequence ID" value="NZ_CP053746.1"/>
</dbReference>
<evidence type="ECO:0000259" key="2">
    <source>
        <dbReference type="Pfam" id="PF11575"/>
    </source>
</evidence>
<dbReference type="NCBIfam" id="TIGR03951">
    <property type="entry name" value="Fe_III_red_FhuF"/>
    <property type="match status" value="1"/>
</dbReference>